<name>A0A366M7N7_9ACTN</name>
<dbReference type="InterPro" id="IPR010982">
    <property type="entry name" value="Lambda_DNA-bd_dom_sf"/>
</dbReference>
<reference evidence="2 3" key="1">
    <citation type="submission" date="2018-06" db="EMBL/GenBank/DDBJ databases">
        <title>Sphaerisporangium craniellae sp. nov., isolated from a marine sponge in the South China Sea.</title>
        <authorList>
            <person name="Li L."/>
        </authorList>
    </citation>
    <scope>NUCLEOTIDE SEQUENCE [LARGE SCALE GENOMIC DNA]</scope>
    <source>
        <strain evidence="2 3">LHW63015</strain>
    </source>
</reference>
<dbReference type="CDD" id="cd00093">
    <property type="entry name" value="HTH_XRE"/>
    <property type="match status" value="1"/>
</dbReference>
<dbReference type="EMBL" id="QMEY01000001">
    <property type="protein sequence ID" value="RBQ21559.1"/>
    <property type="molecule type" value="Genomic_DNA"/>
</dbReference>
<proteinExistence type="predicted"/>
<evidence type="ECO:0000259" key="1">
    <source>
        <dbReference type="PROSITE" id="PS50943"/>
    </source>
</evidence>
<dbReference type="AlphaFoldDB" id="A0A366M7N7"/>
<accession>A0A366M7N7</accession>
<dbReference type="SUPFAM" id="SSF47413">
    <property type="entry name" value="lambda repressor-like DNA-binding domains"/>
    <property type="match status" value="1"/>
</dbReference>
<keyword evidence="3" id="KW-1185">Reference proteome</keyword>
<sequence length="70" mass="8171">MRRPHPVVQILMVRRHKLGLRQRDVADRMGVNRVIIAEWEIGKRDPRLSNLEAYAHALNLRISFEEVGDA</sequence>
<protein>
    <recommendedName>
        <fullName evidence="1">HTH cro/C1-type domain-containing protein</fullName>
    </recommendedName>
</protein>
<comment type="caution">
    <text evidence="2">The sequence shown here is derived from an EMBL/GenBank/DDBJ whole genome shotgun (WGS) entry which is preliminary data.</text>
</comment>
<dbReference type="GO" id="GO:0003677">
    <property type="term" value="F:DNA binding"/>
    <property type="evidence" value="ECO:0007669"/>
    <property type="project" value="InterPro"/>
</dbReference>
<dbReference type="PROSITE" id="PS50943">
    <property type="entry name" value="HTH_CROC1"/>
    <property type="match status" value="1"/>
</dbReference>
<evidence type="ECO:0000313" key="3">
    <source>
        <dbReference type="Proteomes" id="UP000253303"/>
    </source>
</evidence>
<dbReference type="InterPro" id="IPR001387">
    <property type="entry name" value="Cro/C1-type_HTH"/>
</dbReference>
<dbReference type="Gene3D" id="1.10.260.40">
    <property type="entry name" value="lambda repressor-like DNA-binding domains"/>
    <property type="match status" value="1"/>
</dbReference>
<dbReference type="Pfam" id="PF01381">
    <property type="entry name" value="HTH_3"/>
    <property type="match status" value="1"/>
</dbReference>
<gene>
    <name evidence="2" type="ORF">DP939_02285</name>
</gene>
<evidence type="ECO:0000313" key="2">
    <source>
        <dbReference type="EMBL" id="RBQ21559.1"/>
    </source>
</evidence>
<dbReference type="OrthoDB" id="3544317at2"/>
<dbReference type="Proteomes" id="UP000253303">
    <property type="component" value="Unassembled WGS sequence"/>
</dbReference>
<dbReference type="RefSeq" id="WP_113978288.1">
    <property type="nucleotide sequence ID" value="NZ_QMEY01000001.1"/>
</dbReference>
<organism evidence="2 3">
    <name type="scientific">Spongiactinospora rosea</name>
    <dbReference type="NCBI Taxonomy" id="2248750"/>
    <lineage>
        <taxon>Bacteria</taxon>
        <taxon>Bacillati</taxon>
        <taxon>Actinomycetota</taxon>
        <taxon>Actinomycetes</taxon>
        <taxon>Streptosporangiales</taxon>
        <taxon>Streptosporangiaceae</taxon>
        <taxon>Spongiactinospora</taxon>
    </lineage>
</organism>
<dbReference type="SMART" id="SM00530">
    <property type="entry name" value="HTH_XRE"/>
    <property type="match status" value="1"/>
</dbReference>
<feature type="domain" description="HTH cro/C1-type" evidence="1">
    <location>
        <begin position="15"/>
        <end position="67"/>
    </location>
</feature>